<name>A0A7S3X854_9SPIT</name>
<sequence>MIAHLALQNMNMFDQIDGVEKLPDDFKLVVYTSYRSLDDTVCLELCEGLRDMNKKLGINNFELVVRLSNRGDARWDKSFILQEIAKYKPDQIKKMWVCGPPVMNENFDKTLSNLVKEKVLNQSQFEVF</sequence>
<reference evidence="1" key="1">
    <citation type="submission" date="2021-01" db="EMBL/GenBank/DDBJ databases">
        <authorList>
            <person name="Corre E."/>
            <person name="Pelletier E."/>
            <person name="Niang G."/>
            <person name="Scheremetjew M."/>
            <person name="Finn R."/>
            <person name="Kale V."/>
            <person name="Holt S."/>
            <person name="Cochrane G."/>
            <person name="Meng A."/>
            <person name="Brown T."/>
            <person name="Cohen L."/>
        </authorList>
    </citation>
    <scope>NUCLEOTIDE SEQUENCE</scope>
    <source>
        <strain evidence="1">SPMC142</strain>
    </source>
</reference>
<organism evidence="1">
    <name type="scientific">Strombidinopsis acuminata</name>
    <dbReference type="NCBI Taxonomy" id="141414"/>
    <lineage>
        <taxon>Eukaryota</taxon>
        <taxon>Sar</taxon>
        <taxon>Alveolata</taxon>
        <taxon>Ciliophora</taxon>
        <taxon>Intramacronucleata</taxon>
        <taxon>Spirotrichea</taxon>
        <taxon>Choreotrichia</taxon>
        <taxon>Choreotrichida</taxon>
        <taxon>Strombidinopsidae</taxon>
        <taxon>Strombidinopsis</taxon>
    </lineage>
</organism>
<dbReference type="EMBL" id="HBIQ01100873">
    <property type="protein sequence ID" value="CAE0598239.1"/>
    <property type="molecule type" value="Transcribed_RNA"/>
</dbReference>
<dbReference type="Gene3D" id="3.40.50.80">
    <property type="entry name" value="Nucleotide-binding domain of ferredoxin-NADP reductase (FNR) module"/>
    <property type="match status" value="1"/>
</dbReference>
<dbReference type="InterPro" id="IPR039261">
    <property type="entry name" value="FNR_nucleotide-bd"/>
</dbReference>
<gene>
    <name evidence="1" type="ORF">SACU0126_LOCUS32055</name>
</gene>
<dbReference type="AlphaFoldDB" id="A0A7S3X854"/>
<proteinExistence type="predicted"/>
<accession>A0A7S3X854</accession>
<evidence type="ECO:0008006" key="2">
    <source>
        <dbReference type="Google" id="ProtNLM"/>
    </source>
</evidence>
<dbReference type="SUPFAM" id="SSF52343">
    <property type="entry name" value="Ferredoxin reductase-like, C-terminal NADP-linked domain"/>
    <property type="match status" value="1"/>
</dbReference>
<evidence type="ECO:0000313" key="1">
    <source>
        <dbReference type="EMBL" id="CAE0598239.1"/>
    </source>
</evidence>
<protein>
    <recommendedName>
        <fullName evidence="2">Oxidoreductase FAD/NAD(P)-binding domain-containing protein</fullName>
    </recommendedName>
</protein>